<comment type="cofactor">
    <cofactor evidence="1 6">
        <name>FAD</name>
        <dbReference type="ChEBI" id="CHEBI:57692"/>
    </cofactor>
</comment>
<keyword evidence="3 6" id="KW-0285">Flavoprotein</keyword>
<dbReference type="InterPro" id="IPR052161">
    <property type="entry name" value="Mycobact_Acyl-CoA_DH"/>
</dbReference>
<keyword evidence="4 6" id="KW-0274">FAD</keyword>
<dbReference type="Pfam" id="PF02770">
    <property type="entry name" value="Acyl-CoA_dh_M"/>
    <property type="match status" value="1"/>
</dbReference>
<comment type="caution">
    <text evidence="10">The sequence shown here is derived from an EMBL/GenBank/DDBJ whole genome shotgun (WGS) entry which is preliminary data.</text>
</comment>
<evidence type="ECO:0000259" key="8">
    <source>
        <dbReference type="Pfam" id="PF02770"/>
    </source>
</evidence>
<feature type="domain" description="Acyl-CoA dehydrogenase/oxidase N-terminal" evidence="9">
    <location>
        <begin position="4"/>
        <end position="40"/>
    </location>
</feature>
<proteinExistence type="inferred from homology"/>
<evidence type="ECO:0000256" key="3">
    <source>
        <dbReference type="ARBA" id="ARBA00022630"/>
    </source>
</evidence>
<dbReference type="InterPro" id="IPR013786">
    <property type="entry name" value="AcylCoA_DH/ox_N"/>
</dbReference>
<dbReference type="InterPro" id="IPR046373">
    <property type="entry name" value="Acyl-CoA_Oxase/DH_mid-dom_sf"/>
</dbReference>
<dbReference type="InterPro" id="IPR036250">
    <property type="entry name" value="AcylCo_DH-like_C"/>
</dbReference>
<comment type="similarity">
    <text evidence="2 6">Belongs to the acyl-CoA dehydrogenase family.</text>
</comment>
<protein>
    <submittedName>
        <fullName evidence="10">Acyl-CoA dehydrogenase</fullName>
    </submittedName>
</protein>
<dbReference type="PANTHER" id="PTHR43292:SF3">
    <property type="entry name" value="ACYL-COA DEHYDROGENASE FADE29"/>
    <property type="match status" value="1"/>
</dbReference>
<dbReference type="GO" id="GO:0016627">
    <property type="term" value="F:oxidoreductase activity, acting on the CH-CH group of donors"/>
    <property type="evidence" value="ECO:0007669"/>
    <property type="project" value="InterPro"/>
</dbReference>
<feature type="domain" description="Acyl-CoA dehydrogenase/oxidase C-terminal" evidence="7">
    <location>
        <begin position="149"/>
        <end position="300"/>
    </location>
</feature>
<evidence type="ECO:0000256" key="2">
    <source>
        <dbReference type="ARBA" id="ARBA00009347"/>
    </source>
</evidence>
<evidence type="ECO:0000256" key="6">
    <source>
        <dbReference type="RuleBase" id="RU362125"/>
    </source>
</evidence>
<name>A0A419EQB2_9BACT</name>
<dbReference type="EMBL" id="QZKI01000129">
    <property type="protein sequence ID" value="RJP65290.1"/>
    <property type="molecule type" value="Genomic_DNA"/>
</dbReference>
<dbReference type="Pfam" id="PF02771">
    <property type="entry name" value="Acyl-CoA_dh_N"/>
    <property type="match status" value="1"/>
</dbReference>
<dbReference type="GO" id="GO:0005886">
    <property type="term" value="C:plasma membrane"/>
    <property type="evidence" value="ECO:0007669"/>
    <property type="project" value="TreeGrafter"/>
</dbReference>
<accession>A0A419EQB2</accession>
<keyword evidence="5 6" id="KW-0560">Oxidoreductase</keyword>
<dbReference type="PANTHER" id="PTHR43292">
    <property type="entry name" value="ACYL-COA DEHYDROGENASE"/>
    <property type="match status" value="1"/>
</dbReference>
<gene>
    <name evidence="10" type="ORF">C4532_18025</name>
</gene>
<dbReference type="Gene3D" id="1.20.140.10">
    <property type="entry name" value="Butyryl-CoA Dehydrogenase, subunit A, domain 3"/>
    <property type="match status" value="1"/>
</dbReference>
<evidence type="ECO:0000313" key="10">
    <source>
        <dbReference type="EMBL" id="RJP65290.1"/>
    </source>
</evidence>
<evidence type="ECO:0000259" key="9">
    <source>
        <dbReference type="Pfam" id="PF02771"/>
    </source>
</evidence>
<dbReference type="InterPro" id="IPR009100">
    <property type="entry name" value="AcylCoA_DH/oxidase_NM_dom_sf"/>
</dbReference>
<sequence length="307" mass="34339">MALAGVPVVFVAAHMAGPTIMHFGSEEMKEEWLLPIARGEVEFCLGYTEPQAGSDLAGLSIRAVDDGDFFTVNGQKTFNTHAHVADYHWLASITDPDAGKYQGMSILIVDLKSPGITIRPLITMAGWRTNEVYYDDVKVPKKNLVGDLNAGFYYVMHALDFERMFPLAAYRRIFDALLEYAKQTVVDGETLSKKPLVRQKLAQLRIEVECNKHLYYRLAHMLDTGQHPNYQASMQKLFATETAQHIANTAMEVLGMYGQLKKGSKHAVLAGQVEHLYRNSVVETIYAGTSEIQRGIMALRGLELPRK</sequence>
<feature type="domain" description="Acyl-CoA oxidase/dehydrogenase middle" evidence="8">
    <location>
        <begin position="44"/>
        <end position="137"/>
    </location>
</feature>
<dbReference type="InterPro" id="IPR037069">
    <property type="entry name" value="AcylCoA_DH/ox_N_sf"/>
</dbReference>
<evidence type="ECO:0000256" key="1">
    <source>
        <dbReference type="ARBA" id="ARBA00001974"/>
    </source>
</evidence>
<evidence type="ECO:0000256" key="4">
    <source>
        <dbReference type="ARBA" id="ARBA00022827"/>
    </source>
</evidence>
<dbReference type="InterPro" id="IPR009075">
    <property type="entry name" value="AcylCo_DH/oxidase_C"/>
</dbReference>
<dbReference type="Gene3D" id="2.40.110.10">
    <property type="entry name" value="Butyryl-CoA Dehydrogenase, subunit A, domain 2"/>
    <property type="match status" value="1"/>
</dbReference>
<organism evidence="10 11">
    <name type="scientific">Candidatus Abyssobacteria bacterium SURF_17</name>
    <dbReference type="NCBI Taxonomy" id="2093361"/>
    <lineage>
        <taxon>Bacteria</taxon>
        <taxon>Pseudomonadati</taxon>
        <taxon>Candidatus Hydrogenedentota</taxon>
        <taxon>Candidatus Abyssobacteria</taxon>
    </lineage>
</organism>
<dbReference type="SUPFAM" id="SSF47203">
    <property type="entry name" value="Acyl-CoA dehydrogenase C-terminal domain-like"/>
    <property type="match status" value="1"/>
</dbReference>
<dbReference type="Gene3D" id="1.10.540.10">
    <property type="entry name" value="Acyl-CoA dehydrogenase/oxidase, N-terminal domain"/>
    <property type="match status" value="1"/>
</dbReference>
<evidence type="ECO:0000256" key="5">
    <source>
        <dbReference type="ARBA" id="ARBA00023002"/>
    </source>
</evidence>
<evidence type="ECO:0000313" key="11">
    <source>
        <dbReference type="Proteomes" id="UP000285961"/>
    </source>
</evidence>
<dbReference type="Pfam" id="PF00441">
    <property type="entry name" value="Acyl-CoA_dh_1"/>
    <property type="match status" value="1"/>
</dbReference>
<dbReference type="GO" id="GO:0050660">
    <property type="term" value="F:flavin adenine dinucleotide binding"/>
    <property type="evidence" value="ECO:0007669"/>
    <property type="project" value="InterPro"/>
</dbReference>
<reference evidence="10 11" key="1">
    <citation type="journal article" date="2017" name="ISME J.">
        <title>Energy and carbon metabolisms in a deep terrestrial subsurface fluid microbial community.</title>
        <authorList>
            <person name="Momper L."/>
            <person name="Jungbluth S.P."/>
            <person name="Lee M.D."/>
            <person name="Amend J.P."/>
        </authorList>
    </citation>
    <scope>NUCLEOTIDE SEQUENCE [LARGE SCALE GENOMIC DNA]</scope>
    <source>
        <strain evidence="10">SURF_17</strain>
    </source>
</reference>
<dbReference type="Proteomes" id="UP000285961">
    <property type="component" value="Unassembled WGS sequence"/>
</dbReference>
<dbReference type="InterPro" id="IPR006091">
    <property type="entry name" value="Acyl-CoA_Oxase/DH_mid-dom"/>
</dbReference>
<dbReference type="SUPFAM" id="SSF56645">
    <property type="entry name" value="Acyl-CoA dehydrogenase NM domain-like"/>
    <property type="match status" value="1"/>
</dbReference>
<evidence type="ECO:0000259" key="7">
    <source>
        <dbReference type="Pfam" id="PF00441"/>
    </source>
</evidence>
<dbReference type="AlphaFoldDB" id="A0A419EQB2"/>